<evidence type="ECO:0000256" key="3">
    <source>
        <dbReference type="HAMAP-Rule" id="MF_01385"/>
    </source>
</evidence>
<comment type="subunit">
    <text evidence="3">UreD, UreF and UreG form a complex that acts as a GTP-hydrolysis-dependent molecular chaperone, activating the urease apoprotein by helping to assemble the nickel containing metallocenter of UreC. The UreE protein probably delivers the nickel.</text>
</comment>
<name>A0ABQ6C4J3_9BURK</name>
<comment type="caution">
    <text evidence="4">The sequence shown here is derived from an EMBL/GenBank/DDBJ whole genome shotgun (WGS) entry which is preliminary data.</text>
</comment>
<accession>A0ABQ6C4J3</accession>
<keyword evidence="3" id="KW-0963">Cytoplasm</keyword>
<proteinExistence type="inferred from homology"/>
<evidence type="ECO:0000313" key="5">
    <source>
        <dbReference type="Proteomes" id="UP001156903"/>
    </source>
</evidence>
<comment type="subcellular location">
    <subcellularLocation>
        <location evidence="3">Cytoplasm</location>
    </subcellularLocation>
</comment>
<evidence type="ECO:0000313" key="4">
    <source>
        <dbReference type="EMBL" id="GLS15039.1"/>
    </source>
</evidence>
<dbReference type="InterPro" id="IPR038277">
    <property type="entry name" value="UreF_sf"/>
</dbReference>
<dbReference type="EMBL" id="BSPB01000019">
    <property type="protein sequence ID" value="GLS15039.1"/>
    <property type="molecule type" value="Genomic_DNA"/>
</dbReference>
<reference evidence="5" key="1">
    <citation type="journal article" date="2019" name="Int. J. Syst. Evol. Microbiol.">
        <title>The Global Catalogue of Microorganisms (GCM) 10K type strain sequencing project: providing services to taxonomists for standard genome sequencing and annotation.</title>
        <authorList>
            <consortium name="The Broad Institute Genomics Platform"/>
            <consortium name="The Broad Institute Genome Sequencing Center for Infectious Disease"/>
            <person name="Wu L."/>
            <person name="Ma J."/>
        </authorList>
    </citation>
    <scope>NUCLEOTIDE SEQUENCE [LARGE SCALE GENOMIC DNA]</scope>
    <source>
        <strain evidence="5">NBRC 109341</strain>
    </source>
</reference>
<evidence type="ECO:0000256" key="2">
    <source>
        <dbReference type="ARBA" id="ARBA00023186"/>
    </source>
</evidence>
<keyword evidence="1 3" id="KW-0996">Nickel insertion</keyword>
<organism evidence="4 5">
    <name type="scientific">Hydrogenophaga electricum</name>
    <dbReference type="NCBI Taxonomy" id="1230953"/>
    <lineage>
        <taxon>Bacteria</taxon>
        <taxon>Pseudomonadati</taxon>
        <taxon>Pseudomonadota</taxon>
        <taxon>Betaproteobacteria</taxon>
        <taxon>Burkholderiales</taxon>
        <taxon>Comamonadaceae</taxon>
        <taxon>Hydrogenophaga</taxon>
    </lineage>
</organism>
<dbReference type="Proteomes" id="UP001156903">
    <property type="component" value="Unassembled WGS sequence"/>
</dbReference>
<comment type="function">
    <text evidence="3">Required for maturation of urease via the functional incorporation of the urease nickel metallocenter.</text>
</comment>
<dbReference type="PIRSF" id="PIRSF009467">
    <property type="entry name" value="Ureas_acces_UreF"/>
    <property type="match status" value="1"/>
</dbReference>
<dbReference type="InterPro" id="IPR002639">
    <property type="entry name" value="UreF"/>
</dbReference>
<keyword evidence="2 3" id="KW-0143">Chaperone</keyword>
<comment type="similarity">
    <text evidence="3">Belongs to the UreF family.</text>
</comment>
<sequence>MGMTTGTRTTTTMGMSTATDRVTALGIPTIMTTAESTSAIAPVPPPAGLLHTLWLASPALPVGGFSYSEGLEAAIDAGLVTDEHSAAQWLVDQLHLGQARSDLPVFAQAFAAWQAHDLERIRALNDWVLTTRETQELRLQTEQMGRSLLEWARSLGALGQGITDSLLQARLAPPTYPVAMACAAAATGAPLPQSLTGFAFGWAENMVQAAIKSVPLGQGAGQRMLARLVGEIPAAVEHAIALPDEQRQAFTPMLAILSARHETQYSRLFRS</sequence>
<keyword evidence="5" id="KW-1185">Reference proteome</keyword>
<evidence type="ECO:0000256" key="1">
    <source>
        <dbReference type="ARBA" id="ARBA00022988"/>
    </source>
</evidence>
<dbReference type="Gene3D" id="1.10.4190.10">
    <property type="entry name" value="Urease accessory protein UreF"/>
    <property type="match status" value="1"/>
</dbReference>
<dbReference type="PANTHER" id="PTHR33620">
    <property type="entry name" value="UREASE ACCESSORY PROTEIN F"/>
    <property type="match status" value="1"/>
</dbReference>
<protein>
    <recommendedName>
        <fullName evidence="3">Urease accessory protein UreF</fullName>
    </recommendedName>
</protein>
<dbReference type="PANTHER" id="PTHR33620:SF1">
    <property type="entry name" value="UREASE ACCESSORY PROTEIN F"/>
    <property type="match status" value="1"/>
</dbReference>
<gene>
    <name evidence="3 4" type="primary">ureF</name>
    <name evidence="4" type="ORF">GCM10007935_24720</name>
</gene>
<dbReference type="HAMAP" id="MF_01385">
    <property type="entry name" value="UreF"/>
    <property type="match status" value="1"/>
</dbReference>
<dbReference type="Pfam" id="PF01730">
    <property type="entry name" value="UreF"/>
    <property type="match status" value="1"/>
</dbReference>